<dbReference type="AlphaFoldDB" id="A0A6G1ETU7"/>
<evidence type="ECO:0000313" key="3">
    <source>
        <dbReference type="Proteomes" id="UP000479710"/>
    </source>
</evidence>
<accession>A0A6G1ETU7</accession>
<feature type="region of interest" description="Disordered" evidence="1">
    <location>
        <begin position="37"/>
        <end position="65"/>
    </location>
</feature>
<keyword evidence="3" id="KW-1185">Reference proteome</keyword>
<comment type="caution">
    <text evidence="2">The sequence shown here is derived from an EMBL/GenBank/DDBJ whole genome shotgun (WGS) entry which is preliminary data.</text>
</comment>
<protein>
    <submittedName>
        <fullName evidence="2">Uncharacterized protein</fullName>
    </submittedName>
</protein>
<dbReference type="EMBL" id="SPHZ02000003">
    <property type="protein sequence ID" value="KAF0928093.1"/>
    <property type="molecule type" value="Genomic_DNA"/>
</dbReference>
<feature type="compositionally biased region" description="Polar residues" evidence="1">
    <location>
        <begin position="102"/>
        <end position="111"/>
    </location>
</feature>
<gene>
    <name evidence="2" type="ORF">E2562_037871</name>
</gene>
<name>A0A6G1ETU7_9ORYZ</name>
<feature type="region of interest" description="Disordered" evidence="1">
    <location>
        <begin position="77"/>
        <end position="111"/>
    </location>
</feature>
<reference evidence="2 3" key="1">
    <citation type="submission" date="2019-11" db="EMBL/GenBank/DDBJ databases">
        <title>Whole genome sequence of Oryza granulata.</title>
        <authorList>
            <person name="Li W."/>
        </authorList>
    </citation>
    <scope>NUCLEOTIDE SEQUENCE [LARGE SCALE GENOMIC DNA]</scope>
    <source>
        <strain evidence="3">cv. Menghai</strain>
        <tissue evidence="2">Leaf</tissue>
    </source>
</reference>
<proteinExistence type="predicted"/>
<feature type="compositionally biased region" description="Basic residues" evidence="1">
    <location>
        <begin position="89"/>
        <end position="98"/>
    </location>
</feature>
<sequence length="111" mass="12721">MHEYIQRNEATMSLTGKLGDITHLTAIEGIRTPQPVITPRRLPFTDNTDESGNAPHDDISNLSAAELKRKRARERYASMSIEQKEERNKKAHEYRKLKKEASQTMSLTKGR</sequence>
<dbReference type="Proteomes" id="UP000479710">
    <property type="component" value="Unassembled WGS sequence"/>
</dbReference>
<organism evidence="2 3">
    <name type="scientific">Oryza meyeriana var. granulata</name>
    <dbReference type="NCBI Taxonomy" id="110450"/>
    <lineage>
        <taxon>Eukaryota</taxon>
        <taxon>Viridiplantae</taxon>
        <taxon>Streptophyta</taxon>
        <taxon>Embryophyta</taxon>
        <taxon>Tracheophyta</taxon>
        <taxon>Spermatophyta</taxon>
        <taxon>Magnoliopsida</taxon>
        <taxon>Liliopsida</taxon>
        <taxon>Poales</taxon>
        <taxon>Poaceae</taxon>
        <taxon>BOP clade</taxon>
        <taxon>Oryzoideae</taxon>
        <taxon>Oryzeae</taxon>
        <taxon>Oryzinae</taxon>
        <taxon>Oryza</taxon>
        <taxon>Oryza meyeriana</taxon>
    </lineage>
</organism>
<evidence type="ECO:0000313" key="2">
    <source>
        <dbReference type="EMBL" id="KAF0928093.1"/>
    </source>
</evidence>
<evidence type="ECO:0000256" key="1">
    <source>
        <dbReference type="SAM" id="MobiDB-lite"/>
    </source>
</evidence>